<keyword evidence="1" id="KW-0597">Phosphoprotein</keyword>
<feature type="compositionally biased region" description="Basic residues" evidence="2">
    <location>
        <begin position="1031"/>
        <end position="1044"/>
    </location>
</feature>
<evidence type="ECO:0000313" key="4">
    <source>
        <dbReference type="EMBL" id="CAI9112629.1"/>
    </source>
</evidence>
<feature type="region of interest" description="Disordered" evidence="2">
    <location>
        <begin position="1410"/>
        <end position="1514"/>
    </location>
</feature>
<feature type="compositionally biased region" description="Basic residues" evidence="2">
    <location>
        <begin position="1490"/>
        <end position="1499"/>
    </location>
</feature>
<feature type="compositionally biased region" description="Polar residues" evidence="2">
    <location>
        <begin position="472"/>
        <end position="488"/>
    </location>
</feature>
<evidence type="ECO:0000259" key="3">
    <source>
        <dbReference type="Pfam" id="PF07001"/>
    </source>
</evidence>
<protein>
    <submittedName>
        <fullName evidence="4">OLC1v1013099C1</fullName>
    </submittedName>
</protein>
<accession>A0AAV1DXF4</accession>
<feature type="compositionally biased region" description="Polar residues" evidence="2">
    <location>
        <begin position="1122"/>
        <end position="1131"/>
    </location>
</feature>
<evidence type="ECO:0000256" key="2">
    <source>
        <dbReference type="SAM" id="MobiDB-lite"/>
    </source>
</evidence>
<feature type="compositionally biased region" description="Low complexity" evidence="2">
    <location>
        <begin position="115"/>
        <end position="131"/>
    </location>
</feature>
<feature type="domain" description="BAT2 N-terminal" evidence="3">
    <location>
        <begin position="15"/>
        <end position="153"/>
    </location>
</feature>
<organism evidence="4 5">
    <name type="scientific">Oldenlandia corymbosa var. corymbosa</name>
    <dbReference type="NCBI Taxonomy" id="529605"/>
    <lineage>
        <taxon>Eukaryota</taxon>
        <taxon>Viridiplantae</taxon>
        <taxon>Streptophyta</taxon>
        <taxon>Embryophyta</taxon>
        <taxon>Tracheophyta</taxon>
        <taxon>Spermatophyta</taxon>
        <taxon>Magnoliopsida</taxon>
        <taxon>eudicotyledons</taxon>
        <taxon>Gunneridae</taxon>
        <taxon>Pentapetalae</taxon>
        <taxon>asterids</taxon>
        <taxon>lamiids</taxon>
        <taxon>Gentianales</taxon>
        <taxon>Rubiaceae</taxon>
        <taxon>Rubioideae</taxon>
        <taxon>Spermacoceae</taxon>
        <taxon>Hedyotis-Oldenlandia complex</taxon>
        <taxon>Oldenlandia</taxon>
    </lineage>
</organism>
<feature type="compositionally biased region" description="Polar residues" evidence="2">
    <location>
        <begin position="1081"/>
        <end position="1101"/>
    </location>
</feature>
<proteinExistence type="predicted"/>
<feature type="compositionally biased region" description="Low complexity" evidence="2">
    <location>
        <begin position="1144"/>
        <end position="1156"/>
    </location>
</feature>
<gene>
    <name evidence="4" type="ORF">OLC1_LOCUS19787</name>
</gene>
<dbReference type="InterPro" id="IPR038808">
    <property type="entry name" value="MOS1-like"/>
</dbReference>
<feature type="compositionally biased region" description="Polar residues" evidence="2">
    <location>
        <begin position="1309"/>
        <end position="1329"/>
    </location>
</feature>
<feature type="region of interest" description="Disordered" evidence="2">
    <location>
        <begin position="987"/>
        <end position="1361"/>
    </location>
</feature>
<dbReference type="PANTHER" id="PTHR34805">
    <property type="entry name" value="PROTEIN MODIFIER OF SNC1 1"/>
    <property type="match status" value="1"/>
</dbReference>
<evidence type="ECO:0000313" key="5">
    <source>
        <dbReference type="Proteomes" id="UP001161247"/>
    </source>
</evidence>
<keyword evidence="5" id="KW-1185">Reference proteome</keyword>
<feature type="compositionally biased region" description="Low complexity" evidence="2">
    <location>
        <begin position="79"/>
        <end position="94"/>
    </location>
</feature>
<feature type="compositionally biased region" description="Low complexity" evidence="2">
    <location>
        <begin position="1186"/>
        <end position="1197"/>
    </location>
</feature>
<dbReference type="GO" id="GO:0040029">
    <property type="term" value="P:epigenetic regulation of gene expression"/>
    <property type="evidence" value="ECO:0007669"/>
    <property type="project" value="TreeGrafter"/>
</dbReference>
<feature type="compositionally biased region" description="Polar residues" evidence="2">
    <location>
        <begin position="182"/>
        <end position="191"/>
    </location>
</feature>
<dbReference type="Pfam" id="PF07001">
    <property type="entry name" value="BAT2_N"/>
    <property type="match status" value="1"/>
</dbReference>
<feature type="compositionally biased region" description="Polar residues" evidence="2">
    <location>
        <begin position="62"/>
        <end position="74"/>
    </location>
</feature>
<feature type="compositionally biased region" description="Basic and acidic residues" evidence="2">
    <location>
        <begin position="1274"/>
        <end position="1308"/>
    </location>
</feature>
<feature type="region of interest" description="Disordered" evidence="2">
    <location>
        <begin position="182"/>
        <end position="295"/>
    </location>
</feature>
<feature type="compositionally biased region" description="Basic and acidic residues" evidence="2">
    <location>
        <begin position="39"/>
        <end position="52"/>
    </location>
</feature>
<feature type="compositionally biased region" description="Basic and acidic residues" evidence="2">
    <location>
        <begin position="223"/>
        <end position="236"/>
    </location>
</feature>
<feature type="region of interest" description="Disordered" evidence="2">
    <location>
        <begin position="472"/>
        <end position="491"/>
    </location>
</feature>
<feature type="region of interest" description="Disordered" evidence="2">
    <location>
        <begin position="30"/>
        <end position="170"/>
    </location>
</feature>
<feature type="compositionally biased region" description="Basic and acidic residues" evidence="2">
    <location>
        <begin position="1159"/>
        <end position="1168"/>
    </location>
</feature>
<dbReference type="PANTHER" id="PTHR34805:SF1">
    <property type="entry name" value="PROTEIN MODIFIER OF SNC1 1"/>
    <property type="match status" value="1"/>
</dbReference>
<feature type="region of interest" description="Disordered" evidence="2">
    <location>
        <begin position="409"/>
        <end position="445"/>
    </location>
</feature>
<feature type="compositionally biased region" description="Basic and acidic residues" evidence="2">
    <location>
        <begin position="433"/>
        <end position="445"/>
    </location>
</feature>
<reference evidence="4" key="1">
    <citation type="submission" date="2023-03" db="EMBL/GenBank/DDBJ databases">
        <authorList>
            <person name="Julca I."/>
        </authorList>
    </citation>
    <scope>NUCLEOTIDE SEQUENCE</scope>
</reference>
<feature type="compositionally biased region" description="Polar residues" evidence="2">
    <location>
        <begin position="95"/>
        <end position="105"/>
    </location>
</feature>
<dbReference type="EMBL" id="OX459124">
    <property type="protein sequence ID" value="CAI9112629.1"/>
    <property type="molecule type" value="Genomic_DNA"/>
</dbReference>
<feature type="region of interest" description="Disordered" evidence="2">
    <location>
        <begin position="860"/>
        <end position="917"/>
    </location>
</feature>
<feature type="compositionally biased region" description="Basic residues" evidence="2">
    <location>
        <begin position="881"/>
        <end position="891"/>
    </location>
</feature>
<dbReference type="InterPro" id="IPR009738">
    <property type="entry name" value="BAT2_N"/>
</dbReference>
<feature type="compositionally biased region" description="Basic and acidic residues" evidence="2">
    <location>
        <begin position="1420"/>
        <end position="1430"/>
    </location>
</feature>
<feature type="compositionally biased region" description="Polar residues" evidence="2">
    <location>
        <begin position="238"/>
        <end position="252"/>
    </location>
</feature>
<feature type="compositionally biased region" description="Basic and acidic residues" evidence="2">
    <location>
        <begin position="1215"/>
        <end position="1228"/>
    </location>
</feature>
<name>A0AAV1DXF4_OLDCO</name>
<feature type="compositionally biased region" description="Pro residues" evidence="2">
    <location>
        <begin position="273"/>
        <end position="288"/>
    </location>
</feature>
<feature type="compositionally biased region" description="Polar residues" evidence="2">
    <location>
        <begin position="132"/>
        <end position="153"/>
    </location>
</feature>
<evidence type="ECO:0000256" key="1">
    <source>
        <dbReference type="ARBA" id="ARBA00022553"/>
    </source>
</evidence>
<sequence>MTSNFTAGERRWASARRTGMTVLGKVAVPKPLNLPSQRLENHGQDRDVEIVPKRTVGWGGRPSSSNPWGSTALSPNADGSASSPSQLSGRPSSAGTGSRPSTAGSETALERPANSWGPSSRPSSASGVLPSNQSSTTLRPHSADTRTSSSQRSRLAEVSPENSTVQAARSAVEQVGLLSSENERFSLSSGEFPTLGASKDGSARTSEPKDHDSHSRPTSAPGKNEKTETSQADAHDGTFSSWNRDGPQNSDDGTLPGPSKWHGEPQQYHDANIPPPQFDAWRGPPPIAPHGGWYRGPPTAPPYGPPVGPGGFPIEPYPYYCPQIPPPGLANSQPVPMPGASPRGHNHPKNGELYRPQMPDAFVHPRMPFRPGFYRGPVPYEGYYGPPMGYGPNDRDLPHKGMARPSVHNRYSNPGSGHSHVRAGRNGPTGRMLSEHEETAHHGDASFHSRVLLKHNEWEGKEDKRITEHMPISNSSQSNKNGQFSTASTRREWGADVEGEEELYSAVILEGGHDSLRFDNDEVRCDPEVVKFKPNVRNSMVESGPINQQITVASSPRVLETPVKHVAVTAGARDPTLMQKIEGLNVKVRRSDGRNEGLLTLESDGHKFRSQHVDMNTDDVSTKVGNFDGSHEKVPALNKMVALPGERTSTSGNRSSQPAQSCLTLFSYLSRRPSEFVHGRGSDNNGRHKKPVATELSGVLAANTPSSHVHASIMQPAVMDVELTSGNNGGDLAAEIVDSADSQAQRAKMKELAKQRALQLQKEEDERIKEQKAKALAKLEELNRRTQGGASESETVFNPAGKELEELRAWSELSTVAAKSETKKPATVQHFDNVTQLCVGTVPLEPIFLGGQSLAVTEEANDADASRFRTSPKPHDGSVSRQKRNSSKPKHNVQQPKNMGEHSQVISTSDAAKDKSSEVKSVATVDILLIEESNLQRNATLVVESPSQQKKKSYKSIRKLKPDEAIPVSVPPLVAVADSCPVEGCAENENFNDDQSGQGFGLAQGVVAGSSGADSAKQHSSSHAEDSHGRVNNHRKPQHSRRLARNQLSGRPVDKFHSNDNVMWAPVRSQNNSELAKEISQETLQQSVSSSKSDHQVLTSSKSKRAEMERYIPKPVAKELAQQGSILQPLTSGEAAEGVETRLGSSGSLQAGSSGSHHVSTEGRETNKQARGHGAWRQRGSAEAPSSGSSSSTSNVSKNARKSVGQSHSMMPEVVSEKGEEKLSRDLGSDQNVFNEAEAAVPVGTSSVRDQVATGKVKRHALKAEKNSGSSYGAEKHVNTGEADRNHTQFSDSDIRQPKDNHGFEERGSSQWQPKSHPSSNNSQRSGRSLSVRDDAGGMSGVKKSFSSQTRSHVIPRIKEFSGKDVSQLDQYAYDNKMPEFVDAGHQGHRKEKKVSTSMGPATEVAVGFEESTNAVTADGKNKQSSDIRSRNQNNYLGPSPEYQGDWGHERHRPNTHYEYHPVGSQNNSKPDKVEGSLNVGPKYKDRGHIQSKRGRGNFHGRQSSSVRVDAGSG</sequence>
<feature type="compositionally biased region" description="Basic and acidic residues" evidence="2">
    <location>
        <begin position="206"/>
        <end position="215"/>
    </location>
</feature>
<dbReference type="Proteomes" id="UP001161247">
    <property type="component" value="Chromosome 7"/>
</dbReference>